<dbReference type="EMBL" id="CP063356">
    <property type="protein sequence ID" value="QOY37897.1"/>
    <property type="molecule type" value="Genomic_DNA"/>
</dbReference>
<evidence type="ECO:0000256" key="1">
    <source>
        <dbReference type="ARBA" id="ARBA00023015"/>
    </source>
</evidence>
<dbReference type="GO" id="GO:0006355">
    <property type="term" value="P:regulation of DNA-templated transcription"/>
    <property type="evidence" value="ECO:0007669"/>
    <property type="project" value="InterPro"/>
</dbReference>
<dbReference type="InterPro" id="IPR011990">
    <property type="entry name" value="TPR-like_helical_dom_sf"/>
</dbReference>
<evidence type="ECO:0000313" key="6">
    <source>
        <dbReference type="Proteomes" id="UP000180175"/>
    </source>
</evidence>
<keyword evidence="1" id="KW-0805">Transcription regulation</keyword>
<dbReference type="InterPro" id="IPR016032">
    <property type="entry name" value="Sig_transdc_resp-reg_C-effctor"/>
</dbReference>
<name>A0A1S2M8H7_9BACI</name>
<dbReference type="PANTHER" id="PTHR35807">
    <property type="entry name" value="TRANSCRIPTIONAL REGULATOR REDD-RELATED"/>
    <property type="match status" value="1"/>
</dbReference>
<dbReference type="Pfam" id="PF03704">
    <property type="entry name" value="BTAD"/>
    <property type="match status" value="1"/>
</dbReference>
<dbReference type="InterPro" id="IPR051677">
    <property type="entry name" value="AfsR-DnrI-RedD_regulator"/>
</dbReference>
<reference evidence="5 6" key="3">
    <citation type="journal article" date="2019" name="Int. J. Syst. Evol. Microbiol.">
        <title>Anaerobacillus isosaccharinicus sp. nov., an alkaliphilic bacterium which degrades isosaccharinic acid.</title>
        <authorList>
            <person name="Bassil N.M."/>
            <person name="Lloyd J.R."/>
        </authorList>
    </citation>
    <scope>NUCLEOTIDE SEQUENCE [LARGE SCALE GENOMIC DNA]</scope>
    <source>
        <strain evidence="5 6">NB2006</strain>
    </source>
</reference>
<evidence type="ECO:0000313" key="5">
    <source>
        <dbReference type="EMBL" id="QOY37897.1"/>
    </source>
</evidence>
<dbReference type="OrthoDB" id="1137593at2"/>
<evidence type="ECO:0000256" key="2">
    <source>
        <dbReference type="ARBA" id="ARBA00023163"/>
    </source>
</evidence>
<dbReference type="SUPFAM" id="SSF48452">
    <property type="entry name" value="TPR-like"/>
    <property type="match status" value="2"/>
</dbReference>
<keyword evidence="2" id="KW-0804">Transcription</keyword>
<keyword evidence="6" id="KW-1185">Reference proteome</keyword>
<evidence type="ECO:0000259" key="3">
    <source>
        <dbReference type="SMART" id="SM01043"/>
    </source>
</evidence>
<dbReference type="Gene3D" id="1.25.40.10">
    <property type="entry name" value="Tetratricopeptide repeat domain"/>
    <property type="match status" value="2"/>
</dbReference>
<dbReference type="PANTHER" id="PTHR35807:SF2">
    <property type="entry name" value="TRANSCRIPTIONAL ACTIVATOR DOMAIN"/>
    <property type="match status" value="1"/>
</dbReference>
<dbReference type="GO" id="GO:0003677">
    <property type="term" value="F:DNA binding"/>
    <property type="evidence" value="ECO:0007669"/>
    <property type="project" value="InterPro"/>
</dbReference>
<feature type="domain" description="Bacterial transcriptional activator" evidence="3">
    <location>
        <begin position="461"/>
        <end position="603"/>
    </location>
</feature>
<dbReference type="SMART" id="SM01043">
    <property type="entry name" value="BTAD"/>
    <property type="match status" value="1"/>
</dbReference>
<reference evidence="4 6" key="1">
    <citation type="submission" date="2016-10" db="EMBL/GenBank/DDBJ databases">
        <title>Draft genome sequences of four alkaliphilic bacteria belonging to the Anaerobacillus genus.</title>
        <authorList>
            <person name="Bassil N.M."/>
            <person name="Lloyd J.R."/>
        </authorList>
    </citation>
    <scope>NUCLEOTIDE SEQUENCE [LARGE SCALE GENOMIC DNA]</scope>
    <source>
        <strain evidence="4 6">NB2006</strain>
    </source>
</reference>
<dbReference type="InterPro" id="IPR036388">
    <property type="entry name" value="WH-like_DNA-bd_sf"/>
</dbReference>
<reference evidence="5" key="4">
    <citation type="submission" date="2020-10" db="EMBL/GenBank/DDBJ databases">
        <authorList>
            <person name="Bassil N.M."/>
            <person name="Lloyd J.R."/>
        </authorList>
    </citation>
    <scope>NUCLEOTIDE SEQUENCE</scope>
    <source>
        <strain evidence="5">NB2006</strain>
    </source>
</reference>
<dbReference type="AlphaFoldDB" id="A0A1S2M8H7"/>
<dbReference type="InterPro" id="IPR005158">
    <property type="entry name" value="BTAD"/>
</dbReference>
<dbReference type="SUPFAM" id="SSF46894">
    <property type="entry name" value="C-terminal effector domain of the bipartite response regulators"/>
    <property type="match status" value="1"/>
</dbReference>
<dbReference type="Proteomes" id="UP000180175">
    <property type="component" value="Chromosome"/>
</dbReference>
<dbReference type="Gene3D" id="1.10.10.10">
    <property type="entry name" value="Winged helix-like DNA-binding domain superfamily/Winged helix DNA-binding domain"/>
    <property type="match status" value="1"/>
</dbReference>
<evidence type="ECO:0000313" key="4">
    <source>
        <dbReference type="EMBL" id="OIJ20894.1"/>
    </source>
</evidence>
<organism evidence="4 6">
    <name type="scientific">Anaerobacillus isosaccharinicus</name>
    <dbReference type="NCBI Taxonomy" id="1532552"/>
    <lineage>
        <taxon>Bacteria</taxon>
        <taxon>Bacillati</taxon>
        <taxon>Bacillota</taxon>
        <taxon>Bacilli</taxon>
        <taxon>Bacillales</taxon>
        <taxon>Bacillaceae</taxon>
        <taxon>Anaerobacillus</taxon>
    </lineage>
</organism>
<dbReference type="KEGG" id="aia:AWH56_010190"/>
<gene>
    <name evidence="5" type="ORF">AWH56_010190</name>
    <name evidence="4" type="ORF">AWH56_07055</name>
</gene>
<reference evidence="5 6" key="2">
    <citation type="journal article" date="2017" name="Genome Announc.">
        <title>Draft Genome Sequences of Four Alkaliphilic Bacteria Belonging to the Anaerobacillus Genus.</title>
        <authorList>
            <person name="Bassil N.M."/>
            <person name="Lloyd J.R."/>
        </authorList>
    </citation>
    <scope>NUCLEOTIDE SEQUENCE [LARGE SCALE GENOMIC DNA]</scope>
    <source>
        <strain evidence="5 6">NB2006</strain>
    </source>
</reference>
<dbReference type="EMBL" id="LQXD01000064">
    <property type="protein sequence ID" value="OIJ20894.1"/>
    <property type="molecule type" value="Genomic_DNA"/>
</dbReference>
<dbReference type="RefSeq" id="WP_071316463.1">
    <property type="nucleotide sequence ID" value="NZ_CP063356.2"/>
</dbReference>
<accession>A0A1S2M8H7</accession>
<proteinExistence type="predicted"/>
<sequence>MVQENLEPQGSANAESLFKLMEEEQENPERQLQLYSLMAENLVNLGKMQEALQWLIKCKAVKADFTKVELESRYLLRIGELQQAKMVLEETNEFEANENYLSQSHRETDLILSIICSFMGELDKGKKLAERAILRGTLRKSPFVEACGWIRMGHIVQLDGKYNHDLAIQCYETALGLMEKINMSRGKSEAYMGLTVLYGRLGNYEMAQKMSLMALEEPNRVKDQWLASFVYLSHSIAAIYCKKLEEAKFLLDEASKGFDMCSGKFGLTVTLFWQAKLAMDQGNWPDFKVGIEKFLQLVEEHDYEFFLTKKTLFGPKDLQLIIPMLIEARELGLATSARFLEKLGLENLSFHPGYSIKVKTLGDFQVWLGNDKVHDRSWKREKAKELFQLLVTNKTKMFPKGEILSLLWNDLDEEAAQRDFKVALNALNKVIEPMRQVRSNPFFIQREDSLYGINKEAVFEVDAEIFETTIEKGLRAQGAKEAIEILIEGLTLYEGDYLPSRRYDDWCLEERERLLVLFLRGAERLSQLYIENDLYDEAIYWSEAILLKDVCWEEAYRILMYAYHNKNNRTYALRIYERCCKQLQEELGVEPVEATKQMYKKIKENSKVELSSMS</sequence>
<protein>
    <recommendedName>
        <fullName evidence="3">Bacterial transcriptional activator domain-containing protein</fullName>
    </recommendedName>
</protein>